<evidence type="ECO:0000313" key="5">
    <source>
        <dbReference type="Proteomes" id="UP000543908"/>
    </source>
</evidence>
<keyword evidence="1" id="KW-0479">Metal-binding</keyword>
<comment type="caution">
    <text evidence="4">The sequence shown here is derived from an EMBL/GenBank/DDBJ whole genome shotgun (WGS) entry which is preliminary data.</text>
</comment>
<dbReference type="PRINTS" id="PR00480">
    <property type="entry name" value="ASTACIN"/>
</dbReference>
<organism evidence="4 5">
    <name type="scientific">Pseudomonas allii</name>
    <dbReference type="NCBI Taxonomy" id="2740531"/>
    <lineage>
        <taxon>Bacteria</taxon>
        <taxon>Pseudomonadati</taxon>
        <taxon>Pseudomonadota</taxon>
        <taxon>Gammaproteobacteria</taxon>
        <taxon>Pseudomonadales</taxon>
        <taxon>Pseudomonadaceae</taxon>
        <taxon>Pseudomonas</taxon>
    </lineage>
</organism>
<reference evidence="4 5" key="1">
    <citation type="submission" date="2020-05" db="EMBL/GenBank/DDBJ databases">
        <title>Onion-isolated Pseudomonas sp.</title>
        <authorList>
            <person name="Fujikawa T."/>
            <person name="Sawada H."/>
        </authorList>
    </citation>
    <scope>NUCLEOTIDE SEQUENCE [LARGE SCALE GENOMIC DNA]</scope>
    <source>
        <strain evidence="4 5">MAFF 301512</strain>
    </source>
</reference>
<feature type="binding site" evidence="1">
    <location>
        <position position="149"/>
    </location>
    <ligand>
        <name>Zn(2+)</name>
        <dbReference type="ChEBI" id="CHEBI:29105"/>
        <note>catalytic</note>
    </ligand>
</feature>
<comment type="cofactor">
    <cofactor evidence="1">
        <name>Zn(2+)</name>
        <dbReference type="ChEBI" id="CHEBI:29105"/>
    </cofactor>
    <text evidence="1">Binds 1 zinc ion per subunit.</text>
</comment>
<feature type="region of interest" description="Disordered" evidence="2">
    <location>
        <begin position="214"/>
        <end position="238"/>
    </location>
</feature>
<sequence length="238" mass="26951">MSINTTYFTPASSFQIHSGTANNEHLESTKSLSRKKRGIAEANYLWPQGSTIKIGFTNLSKDEEKMVKENINKWAPYVNLKFEFVTAPKKADVRVEVDPTTDEGYAWVGTNSTKHPDDKAHVTIGTKASKEFIEDTIMHEWGHVLGLQHEHQHPNRKLEQSYFAHSPVLPDDDSLIISPYDKDSIMHYTAEYNSDGKLVFSSKQISEKDKEFVSKLYPPLPKKTSPPASKHPLQNPPN</sequence>
<feature type="binding site" evidence="1">
    <location>
        <position position="139"/>
    </location>
    <ligand>
        <name>Zn(2+)</name>
        <dbReference type="ChEBI" id="CHEBI:29105"/>
        <note>catalytic</note>
    </ligand>
</feature>
<dbReference type="InterPro" id="IPR024079">
    <property type="entry name" value="MetalloPept_cat_dom_sf"/>
</dbReference>
<dbReference type="PROSITE" id="PS51864">
    <property type="entry name" value="ASTACIN"/>
    <property type="match status" value="1"/>
</dbReference>
<feature type="binding site" evidence="1">
    <location>
        <position position="143"/>
    </location>
    <ligand>
        <name>Zn(2+)</name>
        <dbReference type="ChEBI" id="CHEBI:29105"/>
        <note>catalytic</note>
    </ligand>
</feature>
<protein>
    <recommendedName>
        <fullName evidence="3">Peptidase M12A domain-containing protein</fullName>
    </recommendedName>
</protein>
<gene>
    <name evidence="4" type="ORF">HT123_00605</name>
</gene>
<dbReference type="InterPro" id="IPR001506">
    <property type="entry name" value="Peptidase_M12A"/>
</dbReference>
<evidence type="ECO:0000256" key="1">
    <source>
        <dbReference type="PROSITE-ProRule" id="PRU01211"/>
    </source>
</evidence>
<accession>A0A7Y8RKJ4</accession>
<dbReference type="Proteomes" id="UP000543908">
    <property type="component" value="Unassembled WGS sequence"/>
</dbReference>
<dbReference type="SMART" id="SM00235">
    <property type="entry name" value="ZnMc"/>
    <property type="match status" value="1"/>
</dbReference>
<name>A0A7Y8RKJ4_9PSED</name>
<dbReference type="Gene3D" id="3.40.390.10">
    <property type="entry name" value="Collagenase (Catalytic Domain)"/>
    <property type="match status" value="1"/>
</dbReference>
<dbReference type="GO" id="GO:0006508">
    <property type="term" value="P:proteolysis"/>
    <property type="evidence" value="ECO:0007669"/>
    <property type="project" value="UniProtKB-KW"/>
</dbReference>
<dbReference type="EMBL" id="JABUHS010000003">
    <property type="protein sequence ID" value="NWN59785.1"/>
    <property type="molecule type" value="Genomic_DNA"/>
</dbReference>
<evidence type="ECO:0000256" key="2">
    <source>
        <dbReference type="SAM" id="MobiDB-lite"/>
    </source>
</evidence>
<comment type="caution">
    <text evidence="1">Lacks conserved residue(s) required for the propagation of feature annotation.</text>
</comment>
<feature type="active site" evidence="1">
    <location>
        <position position="140"/>
    </location>
</feature>
<dbReference type="Pfam" id="PF01400">
    <property type="entry name" value="Astacin"/>
    <property type="match status" value="1"/>
</dbReference>
<dbReference type="InterPro" id="IPR006026">
    <property type="entry name" value="Peptidase_Metallo"/>
</dbReference>
<proteinExistence type="predicted"/>
<dbReference type="GO" id="GO:0008270">
    <property type="term" value="F:zinc ion binding"/>
    <property type="evidence" value="ECO:0007669"/>
    <property type="project" value="UniProtKB-UniRule"/>
</dbReference>
<feature type="domain" description="Peptidase M12A" evidence="3">
    <location>
        <begin position="37"/>
        <end position="238"/>
    </location>
</feature>
<keyword evidence="1" id="KW-0645">Protease</keyword>
<keyword evidence="1" id="KW-0378">Hydrolase</keyword>
<dbReference type="GO" id="GO:0004222">
    <property type="term" value="F:metalloendopeptidase activity"/>
    <property type="evidence" value="ECO:0007669"/>
    <property type="project" value="UniProtKB-UniRule"/>
</dbReference>
<evidence type="ECO:0000313" key="4">
    <source>
        <dbReference type="EMBL" id="NWN59785.1"/>
    </source>
</evidence>
<dbReference type="AlphaFoldDB" id="A0A7Y8RKJ4"/>
<evidence type="ECO:0000259" key="3">
    <source>
        <dbReference type="PROSITE" id="PS51864"/>
    </source>
</evidence>
<keyword evidence="1" id="KW-0482">Metalloprotease</keyword>
<dbReference type="RefSeq" id="WP_179040565.1">
    <property type="nucleotide sequence ID" value="NZ_JABUHS010000003.1"/>
</dbReference>
<keyword evidence="1" id="KW-0862">Zinc</keyword>
<dbReference type="SUPFAM" id="SSF55486">
    <property type="entry name" value="Metalloproteases ('zincins'), catalytic domain"/>
    <property type="match status" value="1"/>
</dbReference>